<comment type="similarity">
    <text evidence="9">Belongs to the HSF family.</text>
</comment>
<dbReference type="Gene3D" id="1.10.10.10">
    <property type="entry name" value="Winged helix-like DNA-binding domain superfamily/Winged helix DNA-binding domain"/>
    <property type="match status" value="1"/>
</dbReference>
<feature type="domain" description="HSF-type DNA-binding" evidence="12">
    <location>
        <begin position="49"/>
        <end position="73"/>
    </location>
</feature>
<evidence type="ECO:0000256" key="1">
    <source>
        <dbReference type="ARBA" id="ARBA00004123"/>
    </source>
</evidence>
<dbReference type="FunFam" id="1.10.10.10:FF:000037">
    <property type="entry name" value="Heat stress transcription factor B-4"/>
    <property type="match status" value="1"/>
</dbReference>
<dbReference type="SUPFAM" id="SSF46785">
    <property type="entry name" value="Winged helix' DNA-binding domain"/>
    <property type="match status" value="1"/>
</dbReference>
<accession>A0AAU9MKM4</accession>
<dbReference type="Pfam" id="PF00447">
    <property type="entry name" value="HSF_DNA-bind"/>
    <property type="match status" value="1"/>
</dbReference>
<comment type="caution">
    <text evidence="13">The sequence shown here is derived from an EMBL/GenBank/DDBJ whole genome shotgun (WGS) entry which is preliminary data.</text>
</comment>
<dbReference type="GO" id="GO:0006357">
    <property type="term" value="P:regulation of transcription by RNA polymerase II"/>
    <property type="evidence" value="ECO:0007669"/>
    <property type="project" value="TreeGrafter"/>
</dbReference>
<evidence type="ECO:0000313" key="14">
    <source>
        <dbReference type="Proteomes" id="UP001157418"/>
    </source>
</evidence>
<feature type="compositionally biased region" description="Basic residues" evidence="11">
    <location>
        <begin position="179"/>
        <end position="188"/>
    </location>
</feature>
<keyword evidence="3" id="KW-0597">Phosphoprotein</keyword>
<feature type="coiled-coil region" evidence="10">
    <location>
        <begin position="108"/>
        <end position="149"/>
    </location>
</feature>
<feature type="region of interest" description="Disordered" evidence="11">
    <location>
        <begin position="177"/>
        <end position="203"/>
    </location>
</feature>
<comment type="subunit">
    <text evidence="2">Homotrimer.</text>
</comment>
<evidence type="ECO:0000256" key="10">
    <source>
        <dbReference type="SAM" id="Coils"/>
    </source>
</evidence>
<dbReference type="InterPro" id="IPR036388">
    <property type="entry name" value="WH-like_DNA-bd_sf"/>
</dbReference>
<name>A0AAU9MKM4_9ASTR</name>
<keyword evidence="5" id="KW-0346">Stress response</keyword>
<evidence type="ECO:0000256" key="8">
    <source>
        <dbReference type="ARBA" id="ARBA00023242"/>
    </source>
</evidence>
<organism evidence="13 14">
    <name type="scientific">Lactuca virosa</name>
    <dbReference type="NCBI Taxonomy" id="75947"/>
    <lineage>
        <taxon>Eukaryota</taxon>
        <taxon>Viridiplantae</taxon>
        <taxon>Streptophyta</taxon>
        <taxon>Embryophyta</taxon>
        <taxon>Tracheophyta</taxon>
        <taxon>Spermatophyta</taxon>
        <taxon>Magnoliopsida</taxon>
        <taxon>eudicotyledons</taxon>
        <taxon>Gunneridae</taxon>
        <taxon>Pentapetalae</taxon>
        <taxon>asterids</taxon>
        <taxon>campanulids</taxon>
        <taxon>Asterales</taxon>
        <taxon>Asteraceae</taxon>
        <taxon>Cichorioideae</taxon>
        <taxon>Cichorieae</taxon>
        <taxon>Lactucinae</taxon>
        <taxon>Lactuca</taxon>
    </lineage>
</organism>
<dbReference type="InterPro" id="IPR000232">
    <property type="entry name" value="HSF_DNA-bd"/>
</dbReference>
<dbReference type="Proteomes" id="UP001157418">
    <property type="component" value="Unassembled WGS sequence"/>
</dbReference>
<dbReference type="GO" id="GO:0003700">
    <property type="term" value="F:DNA-binding transcription factor activity"/>
    <property type="evidence" value="ECO:0007669"/>
    <property type="project" value="InterPro"/>
</dbReference>
<evidence type="ECO:0000256" key="5">
    <source>
        <dbReference type="ARBA" id="ARBA00023016"/>
    </source>
</evidence>
<evidence type="ECO:0000313" key="13">
    <source>
        <dbReference type="EMBL" id="CAH1426347.1"/>
    </source>
</evidence>
<dbReference type="GO" id="GO:0005634">
    <property type="term" value="C:nucleus"/>
    <property type="evidence" value="ECO:0007669"/>
    <property type="project" value="UniProtKB-SubCell"/>
</dbReference>
<dbReference type="InterPro" id="IPR036390">
    <property type="entry name" value="WH_DNA-bd_sf"/>
</dbReference>
<keyword evidence="8" id="KW-0539">Nucleus</keyword>
<evidence type="ECO:0000256" key="3">
    <source>
        <dbReference type="ARBA" id="ARBA00022553"/>
    </source>
</evidence>
<evidence type="ECO:0000256" key="7">
    <source>
        <dbReference type="ARBA" id="ARBA00023163"/>
    </source>
</evidence>
<dbReference type="PROSITE" id="PS00434">
    <property type="entry name" value="HSF_DOMAIN"/>
    <property type="match status" value="1"/>
</dbReference>
<keyword evidence="6" id="KW-0238">DNA-binding</keyword>
<dbReference type="SMART" id="SM00415">
    <property type="entry name" value="HSF"/>
    <property type="match status" value="1"/>
</dbReference>
<dbReference type="EMBL" id="CAKMRJ010002223">
    <property type="protein sequence ID" value="CAH1426347.1"/>
    <property type="molecule type" value="Genomic_DNA"/>
</dbReference>
<proteinExistence type="inferred from homology"/>
<evidence type="ECO:0000259" key="12">
    <source>
        <dbReference type="PROSITE" id="PS00434"/>
    </source>
</evidence>
<evidence type="ECO:0000256" key="6">
    <source>
        <dbReference type="ARBA" id="ARBA00023125"/>
    </source>
</evidence>
<dbReference type="GO" id="GO:0000978">
    <property type="term" value="F:RNA polymerase II cis-regulatory region sequence-specific DNA binding"/>
    <property type="evidence" value="ECO:0007669"/>
    <property type="project" value="TreeGrafter"/>
</dbReference>
<gene>
    <name evidence="13" type="ORF">LVIROSA_LOCUS13432</name>
</gene>
<keyword evidence="7" id="KW-0804">Transcription</keyword>
<dbReference type="AlphaFoldDB" id="A0AAU9MKM4"/>
<protein>
    <recommendedName>
        <fullName evidence="12">HSF-type DNA-binding domain-containing protein</fullName>
    </recommendedName>
</protein>
<dbReference type="PANTHER" id="PTHR10015:SF332">
    <property type="entry name" value="HEAT STRESS TRANSCRIPTION FACTOR C-1"/>
    <property type="match status" value="1"/>
</dbReference>
<evidence type="ECO:0000256" key="9">
    <source>
        <dbReference type="RuleBase" id="RU004020"/>
    </source>
</evidence>
<comment type="subcellular location">
    <subcellularLocation>
        <location evidence="1">Nucleus</location>
    </subcellularLocation>
</comment>
<evidence type="ECO:0000256" key="2">
    <source>
        <dbReference type="ARBA" id="ARBA00011233"/>
    </source>
</evidence>
<dbReference type="PANTHER" id="PTHR10015">
    <property type="entry name" value="HEAT SHOCK TRANSCRIPTION FACTOR"/>
    <property type="match status" value="1"/>
</dbReference>
<keyword evidence="4" id="KW-0805">Transcription regulation</keyword>
<evidence type="ECO:0000256" key="4">
    <source>
        <dbReference type="ARBA" id="ARBA00023015"/>
    </source>
</evidence>
<keyword evidence="10" id="KW-0175">Coiled coil</keyword>
<sequence length="310" mass="35349">MDSNDIIAPFILKTYQMVNDPSLDGFIRWGIANNSFIVVEPLGFSQRLLPAYFKHNNFSSFVRQLNTYGFRKVDPDKWEFANEWFLRGQTQLLKNIERKKQIHNRNFMRGEEDEEDEMAMEIARLKQEQKALEQELVGMNKRLQATERRPEQMMALLHKVAEDPEILPRMMLEKDQRSKRLLKKKRQRSLIPPPPPPSSSRVKFKEEECQIIEGWTTSSPEAYYGNEPFWQSSSSPDTPSMAWPKSKVGSGGGGAAVNMEYAPVNGINRYVNFTDGTGGGYDINYSGGPSPEPDVRPSPAYPFSLLGGGF</sequence>
<evidence type="ECO:0000256" key="11">
    <source>
        <dbReference type="SAM" id="MobiDB-lite"/>
    </source>
</evidence>
<reference evidence="13 14" key="1">
    <citation type="submission" date="2022-01" db="EMBL/GenBank/DDBJ databases">
        <authorList>
            <person name="Xiong W."/>
            <person name="Schranz E."/>
        </authorList>
    </citation>
    <scope>NUCLEOTIDE SEQUENCE [LARGE SCALE GENOMIC DNA]</scope>
</reference>
<keyword evidence="14" id="KW-1185">Reference proteome</keyword>
<dbReference type="GO" id="GO:0034605">
    <property type="term" value="P:cellular response to heat"/>
    <property type="evidence" value="ECO:0007669"/>
    <property type="project" value="TreeGrafter"/>
</dbReference>
<dbReference type="PRINTS" id="PR00056">
    <property type="entry name" value="HSFDOMAIN"/>
</dbReference>